<name>A0A085NMT3_9BILA</name>
<dbReference type="Proteomes" id="UP000030758">
    <property type="component" value="Unassembled WGS sequence"/>
</dbReference>
<protein>
    <submittedName>
        <fullName evidence="1">Uncharacterized protein</fullName>
    </submittedName>
</protein>
<organism evidence="1">
    <name type="scientific">Trichuris suis</name>
    <name type="common">pig whipworm</name>
    <dbReference type="NCBI Taxonomy" id="68888"/>
    <lineage>
        <taxon>Eukaryota</taxon>
        <taxon>Metazoa</taxon>
        <taxon>Ecdysozoa</taxon>
        <taxon>Nematoda</taxon>
        <taxon>Enoplea</taxon>
        <taxon>Dorylaimia</taxon>
        <taxon>Trichinellida</taxon>
        <taxon>Trichuridae</taxon>
        <taxon>Trichuris</taxon>
    </lineage>
</organism>
<proteinExistence type="predicted"/>
<evidence type="ECO:0000313" key="1">
    <source>
        <dbReference type="EMBL" id="KFD70779.1"/>
    </source>
</evidence>
<accession>A0A085NMT3</accession>
<dbReference type="EMBL" id="KL367485">
    <property type="protein sequence ID" value="KFD70779.1"/>
    <property type="molecule type" value="Genomic_DNA"/>
</dbReference>
<dbReference type="AlphaFoldDB" id="A0A085NMT3"/>
<gene>
    <name evidence="1" type="ORF">M514_16901</name>
</gene>
<sequence length="81" mass="8803">MFLGINSCSHQELDIRVENKILEAFGVSHAPSSTRTNTGPVYGFLTSFFSGGPVKLRSFGSTCSDDTSNVMCHYSIVMPSH</sequence>
<reference evidence="1" key="1">
    <citation type="journal article" date="2014" name="Nat. Genet.">
        <title>Genome and transcriptome of the porcine whipworm Trichuris suis.</title>
        <authorList>
            <person name="Jex A.R."/>
            <person name="Nejsum P."/>
            <person name="Schwarz E.M."/>
            <person name="Hu L."/>
            <person name="Young N.D."/>
            <person name="Hall R.S."/>
            <person name="Korhonen P.K."/>
            <person name="Liao S."/>
            <person name="Thamsborg S."/>
            <person name="Xia J."/>
            <person name="Xu P."/>
            <person name="Wang S."/>
            <person name="Scheerlinck J.P."/>
            <person name="Hofmann A."/>
            <person name="Sternberg P.W."/>
            <person name="Wang J."/>
            <person name="Gasser R.B."/>
        </authorList>
    </citation>
    <scope>NUCLEOTIDE SEQUENCE [LARGE SCALE GENOMIC DNA]</scope>
    <source>
        <strain evidence="1">DCEP-RM93F</strain>
    </source>
</reference>